<evidence type="ECO:0000313" key="14">
    <source>
        <dbReference type="Proteomes" id="UP000237655"/>
    </source>
</evidence>
<sequence length="527" mass="55334">MTQIRSFWTALDRRRQIALVAATVAVFAAVLVMSRIATAPTMSLLFAGLENGTAGNIVQSLEQRGIAYEVRGGSIYVPVSQRDELRMTLASAGLPANGGRGYELLDSLTGFGTTSQMFDAAYWRAKEGELARTIVASPHIVRARVHLAQSGSNPFRRGAEPTASVSVVPAGAAVTPAQASALRHLVASAVAGLTVENVAVIDANGALIGSSETSADGVSGDDRARQLRERVLRLIEARVGAGNAVVEVSVDTVTQTELIREHRFDPESRVAISTDTEERSDTSQNGAGGEVTVASNLPGGEAANDASRAQASETRERVNYEVSETQREITRGPGAVRRITVAVLVNGLPQGDADGGFQPRPQDELDALHDLVASAVGYDAERGDIITLRSLELPVPAIPGTAAQATLVQRLGLDLTSMIKMAVLAVVSLILGLFVIRPLLARPPAAEPIAALPPADPAAAAPALTGEIQPDAGTGDGQAGSGALLPAAEQPRQVENPVDRLRHLIGERQEETVEILRGWLEDSEEKA</sequence>
<evidence type="ECO:0000256" key="10">
    <source>
        <dbReference type="SAM" id="MobiDB-lite"/>
    </source>
</evidence>
<comment type="function">
    <text evidence="9">The M ring may be actively involved in energy transduction.</text>
</comment>
<keyword evidence="4" id="KW-1003">Cell membrane</keyword>
<gene>
    <name evidence="13" type="primary">fliF</name>
    <name evidence="13" type="ORF">C6Y53_14830</name>
</gene>
<dbReference type="PRINTS" id="PR01009">
    <property type="entry name" value="FLGMRINGFLIF"/>
</dbReference>
<dbReference type="GO" id="GO:0003774">
    <property type="term" value="F:cytoskeletal motor activity"/>
    <property type="evidence" value="ECO:0007669"/>
    <property type="project" value="InterPro"/>
</dbReference>
<accession>A0A2S0MSK4</accession>
<evidence type="ECO:0000256" key="3">
    <source>
        <dbReference type="ARBA" id="ARBA00007971"/>
    </source>
</evidence>
<dbReference type="InterPro" id="IPR045851">
    <property type="entry name" value="AMP-bd_C_sf"/>
</dbReference>
<evidence type="ECO:0000256" key="2">
    <source>
        <dbReference type="ARBA" id="ARBA00004651"/>
    </source>
</evidence>
<dbReference type="InterPro" id="IPR013556">
    <property type="entry name" value="Flag_M-ring_C"/>
</dbReference>
<dbReference type="Proteomes" id="UP000237655">
    <property type="component" value="Chromosome"/>
</dbReference>
<keyword evidence="7" id="KW-0472">Membrane</keyword>
<dbReference type="GO" id="GO:0071973">
    <property type="term" value="P:bacterial-type flagellum-dependent cell motility"/>
    <property type="evidence" value="ECO:0007669"/>
    <property type="project" value="InterPro"/>
</dbReference>
<dbReference type="InterPro" id="IPR006182">
    <property type="entry name" value="FliF_N_dom"/>
</dbReference>
<keyword evidence="6" id="KW-1133">Transmembrane helix</keyword>
<keyword evidence="14" id="KW-1185">Reference proteome</keyword>
<evidence type="ECO:0000256" key="1">
    <source>
        <dbReference type="ARBA" id="ARBA00004117"/>
    </source>
</evidence>
<comment type="subcellular location">
    <subcellularLocation>
        <location evidence="1 9">Bacterial flagellum basal body</location>
    </subcellularLocation>
    <subcellularLocation>
        <location evidence="2">Cell membrane</location>
        <topology evidence="2">Multi-pass membrane protein</topology>
    </subcellularLocation>
</comment>
<dbReference type="KEGG" id="thas:C6Y53_14830"/>
<keyword evidence="13" id="KW-0969">Cilium</keyword>
<dbReference type="PANTHER" id="PTHR30046:SF0">
    <property type="entry name" value="FLAGELLAR M-RING PROTEIN"/>
    <property type="match status" value="1"/>
</dbReference>
<dbReference type="Pfam" id="PF08345">
    <property type="entry name" value="YscJ_FliF_C"/>
    <property type="match status" value="1"/>
</dbReference>
<keyword evidence="13" id="KW-0282">Flagellum</keyword>
<evidence type="ECO:0000256" key="5">
    <source>
        <dbReference type="ARBA" id="ARBA00022692"/>
    </source>
</evidence>
<keyword evidence="8 9" id="KW-0975">Bacterial flagellum</keyword>
<name>A0A2S0MSK4_9RHOB</name>
<proteinExistence type="inferred from homology"/>
<evidence type="ECO:0000256" key="6">
    <source>
        <dbReference type="ARBA" id="ARBA00022989"/>
    </source>
</evidence>
<dbReference type="Gene3D" id="3.30.300.30">
    <property type="match status" value="1"/>
</dbReference>
<dbReference type="EMBL" id="CP027665">
    <property type="protein sequence ID" value="AVO38846.1"/>
    <property type="molecule type" value="Genomic_DNA"/>
</dbReference>
<evidence type="ECO:0000259" key="12">
    <source>
        <dbReference type="Pfam" id="PF08345"/>
    </source>
</evidence>
<evidence type="ECO:0000256" key="9">
    <source>
        <dbReference type="PIRNR" id="PIRNR004862"/>
    </source>
</evidence>
<dbReference type="InterPro" id="IPR000067">
    <property type="entry name" value="FlgMring_FliF"/>
</dbReference>
<comment type="similarity">
    <text evidence="3 9">Belongs to the FliF family.</text>
</comment>
<evidence type="ECO:0000256" key="7">
    <source>
        <dbReference type="ARBA" id="ARBA00023136"/>
    </source>
</evidence>
<feature type="region of interest" description="Disordered" evidence="10">
    <location>
        <begin position="270"/>
        <end position="326"/>
    </location>
</feature>
<feature type="domain" description="Flagellar M-ring N-terminal" evidence="11">
    <location>
        <begin position="38"/>
        <end position="208"/>
    </location>
</feature>
<dbReference type="GO" id="GO:0009431">
    <property type="term" value="C:bacterial-type flagellum basal body, MS ring"/>
    <property type="evidence" value="ECO:0007669"/>
    <property type="project" value="InterPro"/>
</dbReference>
<feature type="compositionally biased region" description="Basic and acidic residues" evidence="10">
    <location>
        <begin position="313"/>
        <end position="326"/>
    </location>
</feature>
<dbReference type="PANTHER" id="PTHR30046">
    <property type="entry name" value="FLAGELLAR M-RING PROTEIN"/>
    <property type="match status" value="1"/>
</dbReference>
<dbReference type="RefSeq" id="WP_106473156.1">
    <property type="nucleotide sequence ID" value="NZ_CP027665.1"/>
</dbReference>
<evidence type="ECO:0000256" key="8">
    <source>
        <dbReference type="ARBA" id="ARBA00023143"/>
    </source>
</evidence>
<protein>
    <recommendedName>
        <fullName evidence="9">Flagellar M-ring protein</fullName>
    </recommendedName>
</protein>
<dbReference type="NCBIfam" id="TIGR00206">
    <property type="entry name" value="fliF"/>
    <property type="match status" value="1"/>
</dbReference>
<keyword evidence="5" id="KW-0812">Transmembrane</keyword>
<dbReference type="AlphaFoldDB" id="A0A2S0MSK4"/>
<dbReference type="InterPro" id="IPR043427">
    <property type="entry name" value="YscJ/FliF"/>
</dbReference>
<dbReference type="Pfam" id="PF01514">
    <property type="entry name" value="YscJ_FliF"/>
    <property type="match status" value="1"/>
</dbReference>
<evidence type="ECO:0000259" key="11">
    <source>
        <dbReference type="Pfam" id="PF01514"/>
    </source>
</evidence>
<feature type="domain" description="Flagellar M-ring C-terminal" evidence="12">
    <location>
        <begin position="237"/>
        <end position="391"/>
    </location>
</feature>
<reference evidence="14" key="1">
    <citation type="submission" date="2018-03" db="EMBL/GenBank/DDBJ databases">
        <title>Genomic analysis of the strain SH-1 isolated from shrimp intestine.</title>
        <authorList>
            <person name="Kim Y.-S."/>
            <person name="Kim S.-E."/>
            <person name="Kim K.-H."/>
        </authorList>
    </citation>
    <scope>NUCLEOTIDE SEQUENCE [LARGE SCALE GENOMIC DNA]</scope>
    <source>
        <strain evidence="14">SH-1</strain>
    </source>
</reference>
<keyword evidence="13" id="KW-0966">Cell projection</keyword>
<dbReference type="PIRSF" id="PIRSF004862">
    <property type="entry name" value="FliF"/>
    <property type="match status" value="1"/>
</dbReference>
<dbReference type="GO" id="GO:0005886">
    <property type="term" value="C:plasma membrane"/>
    <property type="evidence" value="ECO:0007669"/>
    <property type="project" value="UniProtKB-SubCell"/>
</dbReference>
<evidence type="ECO:0000256" key="4">
    <source>
        <dbReference type="ARBA" id="ARBA00022475"/>
    </source>
</evidence>
<organism evidence="13 14">
    <name type="scientific">Pukyongiella litopenaei</name>
    <dbReference type="NCBI Taxonomy" id="2605946"/>
    <lineage>
        <taxon>Bacteria</taxon>
        <taxon>Pseudomonadati</taxon>
        <taxon>Pseudomonadota</taxon>
        <taxon>Alphaproteobacteria</taxon>
        <taxon>Rhodobacterales</taxon>
        <taxon>Paracoccaceae</taxon>
        <taxon>Pukyongiella</taxon>
    </lineage>
</organism>
<feature type="region of interest" description="Disordered" evidence="10">
    <location>
        <begin position="466"/>
        <end position="496"/>
    </location>
</feature>
<evidence type="ECO:0000313" key="13">
    <source>
        <dbReference type="EMBL" id="AVO38846.1"/>
    </source>
</evidence>